<dbReference type="Pfam" id="PF04140">
    <property type="entry name" value="ICMT"/>
    <property type="match status" value="1"/>
</dbReference>
<evidence type="ECO:0000313" key="6">
    <source>
        <dbReference type="EMBL" id="KAA8887397.1"/>
    </source>
</evidence>
<accession>A0A5N0ED73</accession>
<dbReference type="InterPro" id="IPR052527">
    <property type="entry name" value="Metal_cation-efflux_comp"/>
</dbReference>
<keyword evidence="3 5" id="KW-1133">Transmembrane helix</keyword>
<dbReference type="GO" id="GO:0016020">
    <property type="term" value="C:membrane"/>
    <property type="evidence" value="ECO:0007669"/>
    <property type="project" value="UniProtKB-SubCell"/>
</dbReference>
<protein>
    <submittedName>
        <fullName evidence="6">Isoprenylcysteine carboxylmethyltransferase family protein</fullName>
    </submittedName>
</protein>
<evidence type="ECO:0000256" key="4">
    <source>
        <dbReference type="ARBA" id="ARBA00023136"/>
    </source>
</evidence>
<keyword evidence="6" id="KW-0808">Transferase</keyword>
<dbReference type="EMBL" id="VXLC01000006">
    <property type="protein sequence ID" value="KAA8887397.1"/>
    <property type="molecule type" value="Genomic_DNA"/>
</dbReference>
<comment type="subcellular location">
    <subcellularLocation>
        <location evidence="1">Membrane</location>
        <topology evidence="1">Multi-pass membrane protein</topology>
    </subcellularLocation>
</comment>
<evidence type="ECO:0000256" key="5">
    <source>
        <dbReference type="SAM" id="Phobius"/>
    </source>
</evidence>
<keyword evidence="6" id="KW-0489">Methyltransferase</keyword>
<name>A0A5N0ED73_9NOCA</name>
<dbReference type="AlphaFoldDB" id="A0A5N0ED73"/>
<dbReference type="InterPro" id="IPR007269">
    <property type="entry name" value="ICMT_MeTrfase"/>
</dbReference>
<dbReference type="PANTHER" id="PTHR43847">
    <property type="entry name" value="BLL3993 PROTEIN"/>
    <property type="match status" value="1"/>
</dbReference>
<dbReference type="PANTHER" id="PTHR43847:SF1">
    <property type="entry name" value="BLL3993 PROTEIN"/>
    <property type="match status" value="1"/>
</dbReference>
<dbReference type="Gene3D" id="1.20.120.1630">
    <property type="match status" value="1"/>
</dbReference>
<keyword evidence="4 5" id="KW-0472">Membrane</keyword>
<dbReference type="OrthoDB" id="9789029at2"/>
<dbReference type="Proteomes" id="UP000323876">
    <property type="component" value="Unassembled WGS sequence"/>
</dbReference>
<dbReference type="GO" id="GO:0032259">
    <property type="term" value="P:methylation"/>
    <property type="evidence" value="ECO:0007669"/>
    <property type="project" value="UniProtKB-KW"/>
</dbReference>
<gene>
    <name evidence="6" type="ORF">F3087_17010</name>
</gene>
<proteinExistence type="predicted"/>
<evidence type="ECO:0000256" key="3">
    <source>
        <dbReference type="ARBA" id="ARBA00022989"/>
    </source>
</evidence>
<keyword evidence="7" id="KW-1185">Reference proteome</keyword>
<reference evidence="6 7" key="1">
    <citation type="submission" date="2019-09" db="EMBL/GenBank/DDBJ databases">
        <authorList>
            <person name="Wang X."/>
        </authorList>
    </citation>
    <scope>NUCLEOTIDE SEQUENCE [LARGE SCALE GENOMIC DNA]</scope>
    <source>
        <strain evidence="6 7">CICC 11023</strain>
    </source>
</reference>
<feature type="transmembrane region" description="Helical" evidence="5">
    <location>
        <begin position="79"/>
        <end position="99"/>
    </location>
</feature>
<feature type="transmembrane region" description="Helical" evidence="5">
    <location>
        <begin position="128"/>
        <end position="156"/>
    </location>
</feature>
<dbReference type="RefSeq" id="WP_150402973.1">
    <property type="nucleotide sequence ID" value="NZ_VXLC01000006.1"/>
</dbReference>
<sequence length="190" mass="21122">MNAAEITTWVWLALEIGLRIRDRLRRKGSTDNDGGTRLTLVIVVAAAANIALYVMYFLPADSVFQIPGAHLPWQIAGTAIMWLGLVVRIWAIIVLGSSFRTTVEVDTDQTVVDRGPYRWVRHPSYTGILLIMVGLGLAAANWISLVVAVILPVYALGRRIDVEEKALVETLGHPYEEYRTGTKRLVPGLW</sequence>
<evidence type="ECO:0000256" key="1">
    <source>
        <dbReference type="ARBA" id="ARBA00004141"/>
    </source>
</evidence>
<evidence type="ECO:0000256" key="2">
    <source>
        <dbReference type="ARBA" id="ARBA00022692"/>
    </source>
</evidence>
<dbReference type="GO" id="GO:0004671">
    <property type="term" value="F:protein C-terminal S-isoprenylcysteine carboxyl O-methyltransferase activity"/>
    <property type="evidence" value="ECO:0007669"/>
    <property type="project" value="InterPro"/>
</dbReference>
<organism evidence="6 7">
    <name type="scientific">Nocardia colli</name>
    <dbReference type="NCBI Taxonomy" id="2545717"/>
    <lineage>
        <taxon>Bacteria</taxon>
        <taxon>Bacillati</taxon>
        <taxon>Actinomycetota</taxon>
        <taxon>Actinomycetes</taxon>
        <taxon>Mycobacteriales</taxon>
        <taxon>Nocardiaceae</taxon>
        <taxon>Nocardia</taxon>
    </lineage>
</organism>
<keyword evidence="2 5" id="KW-0812">Transmembrane</keyword>
<feature type="transmembrane region" description="Helical" evidence="5">
    <location>
        <begin position="38"/>
        <end position="58"/>
    </location>
</feature>
<evidence type="ECO:0000313" key="7">
    <source>
        <dbReference type="Proteomes" id="UP000323876"/>
    </source>
</evidence>
<comment type="caution">
    <text evidence="6">The sequence shown here is derived from an EMBL/GenBank/DDBJ whole genome shotgun (WGS) entry which is preliminary data.</text>
</comment>